<keyword evidence="1" id="KW-0812">Transmembrane</keyword>
<reference evidence="2" key="1">
    <citation type="submission" date="2014-05" db="EMBL/GenBank/DDBJ databases">
        <authorList>
            <person name="Chronopoulou M."/>
        </authorList>
    </citation>
    <scope>NUCLEOTIDE SEQUENCE</scope>
    <source>
        <tissue evidence="2">Whole organism</tissue>
    </source>
</reference>
<dbReference type="EMBL" id="HACA01005002">
    <property type="protein sequence ID" value="CDW22363.1"/>
    <property type="molecule type" value="Transcribed_RNA"/>
</dbReference>
<sequence>KGGGRQSSVVHSLWYNLVFLLTLLLLSLFNKNTTLRNSLDVYQPQKLGHRQLTTK</sequence>
<name>A0A0K2T8P2_LEPSM</name>
<proteinExistence type="predicted"/>
<organism evidence="2">
    <name type="scientific">Lepeophtheirus salmonis</name>
    <name type="common">Salmon louse</name>
    <name type="synonym">Caligus salmonis</name>
    <dbReference type="NCBI Taxonomy" id="72036"/>
    <lineage>
        <taxon>Eukaryota</taxon>
        <taxon>Metazoa</taxon>
        <taxon>Ecdysozoa</taxon>
        <taxon>Arthropoda</taxon>
        <taxon>Crustacea</taxon>
        <taxon>Multicrustacea</taxon>
        <taxon>Hexanauplia</taxon>
        <taxon>Copepoda</taxon>
        <taxon>Siphonostomatoida</taxon>
        <taxon>Caligidae</taxon>
        <taxon>Lepeophtheirus</taxon>
    </lineage>
</organism>
<keyword evidence="1" id="KW-1133">Transmembrane helix</keyword>
<protein>
    <submittedName>
        <fullName evidence="2">Uncharacterized protein</fullName>
    </submittedName>
</protein>
<dbReference type="AlphaFoldDB" id="A0A0K2T8P2"/>
<evidence type="ECO:0000256" key="1">
    <source>
        <dbReference type="SAM" id="Phobius"/>
    </source>
</evidence>
<feature type="non-terminal residue" evidence="2">
    <location>
        <position position="1"/>
    </location>
</feature>
<accession>A0A0K2T8P2</accession>
<feature type="transmembrane region" description="Helical" evidence="1">
    <location>
        <begin position="12"/>
        <end position="29"/>
    </location>
</feature>
<evidence type="ECO:0000313" key="2">
    <source>
        <dbReference type="EMBL" id="CDW22363.1"/>
    </source>
</evidence>
<keyword evidence="1" id="KW-0472">Membrane</keyword>